<feature type="transmembrane region" description="Helical" evidence="1">
    <location>
        <begin position="6"/>
        <end position="25"/>
    </location>
</feature>
<dbReference type="AlphaFoldDB" id="A0A916RS84"/>
<accession>A0A916RS84</accession>
<evidence type="ECO:0000256" key="1">
    <source>
        <dbReference type="SAM" id="Phobius"/>
    </source>
</evidence>
<reference evidence="2" key="2">
    <citation type="submission" date="2020-09" db="EMBL/GenBank/DDBJ databases">
        <authorList>
            <person name="Sun Q."/>
            <person name="Zhou Y."/>
        </authorList>
    </citation>
    <scope>NUCLEOTIDE SEQUENCE</scope>
    <source>
        <strain evidence="2">CGMCC 1.12408</strain>
    </source>
</reference>
<dbReference type="RefSeq" id="WP_188383545.1">
    <property type="nucleotide sequence ID" value="NZ_BMEY01000004.1"/>
</dbReference>
<gene>
    <name evidence="2" type="ORF">GCM10008025_09440</name>
</gene>
<sequence length="172" mass="19725">MKKNMTILVLSLIVIGLMIISSHFYKENKRMKVDVGYDYYAMIQSTGSMVSSMGEVDLNEALQTEHGKKLIETFRGGLYQAESNFLFSQPAPISDIGLMFNELIQLLNKASEQKKVSNEDIEIYKEHVRKLTLILMDLEHYVGSKGEIFDMFHGKVPHEIVDKINQRLEGDY</sequence>
<proteinExistence type="predicted"/>
<comment type="caution">
    <text evidence="2">The sequence shown here is derived from an EMBL/GenBank/DDBJ whole genome shotgun (WGS) entry which is preliminary data.</text>
</comment>
<protein>
    <submittedName>
        <fullName evidence="2">Uncharacterized protein</fullName>
    </submittedName>
</protein>
<reference evidence="2" key="1">
    <citation type="journal article" date="2014" name="Int. J. Syst. Evol. Microbiol.">
        <title>Complete genome sequence of Corynebacterium casei LMG S-19264T (=DSM 44701T), isolated from a smear-ripened cheese.</title>
        <authorList>
            <consortium name="US DOE Joint Genome Institute (JGI-PGF)"/>
            <person name="Walter F."/>
            <person name="Albersmeier A."/>
            <person name="Kalinowski J."/>
            <person name="Ruckert C."/>
        </authorList>
    </citation>
    <scope>NUCLEOTIDE SEQUENCE</scope>
    <source>
        <strain evidence="2">CGMCC 1.12408</strain>
    </source>
</reference>
<dbReference type="Proteomes" id="UP000613512">
    <property type="component" value="Unassembled WGS sequence"/>
</dbReference>
<organism evidence="2 3">
    <name type="scientific">Ornithinibacillus halotolerans</name>
    <dbReference type="NCBI Taxonomy" id="1274357"/>
    <lineage>
        <taxon>Bacteria</taxon>
        <taxon>Bacillati</taxon>
        <taxon>Bacillota</taxon>
        <taxon>Bacilli</taxon>
        <taxon>Bacillales</taxon>
        <taxon>Bacillaceae</taxon>
        <taxon>Ornithinibacillus</taxon>
    </lineage>
</organism>
<evidence type="ECO:0000313" key="2">
    <source>
        <dbReference type="EMBL" id="GGA67714.1"/>
    </source>
</evidence>
<keyword evidence="1" id="KW-0812">Transmembrane</keyword>
<keyword evidence="1" id="KW-0472">Membrane</keyword>
<evidence type="ECO:0000313" key="3">
    <source>
        <dbReference type="Proteomes" id="UP000613512"/>
    </source>
</evidence>
<keyword evidence="1" id="KW-1133">Transmembrane helix</keyword>
<dbReference type="EMBL" id="BMEY01000004">
    <property type="protein sequence ID" value="GGA67714.1"/>
    <property type="molecule type" value="Genomic_DNA"/>
</dbReference>
<name>A0A916RS84_9BACI</name>
<keyword evidence="3" id="KW-1185">Reference proteome</keyword>